<gene>
    <name evidence="2" type="ORF">Q0N40_00950</name>
</gene>
<evidence type="ECO:0000313" key="2">
    <source>
        <dbReference type="EMBL" id="WPF25164.1"/>
    </source>
</evidence>
<evidence type="ECO:0000313" key="3">
    <source>
        <dbReference type="Proteomes" id="UP001174314"/>
    </source>
</evidence>
<keyword evidence="3" id="KW-1185">Reference proteome</keyword>
<dbReference type="KEGG" id="cpsk:Q0N40_00950"/>
<protein>
    <recommendedName>
        <fullName evidence="4">Secreted protein</fullName>
    </recommendedName>
</protein>
<feature type="region of interest" description="Disordered" evidence="1">
    <location>
        <begin position="1"/>
        <end position="22"/>
    </location>
</feature>
<evidence type="ECO:0008006" key="4">
    <source>
        <dbReference type="Google" id="ProtNLM"/>
    </source>
</evidence>
<organism evidence="2 3">
    <name type="scientific">Corynebacterium pseudokroppenstedtii</name>
    <dbReference type="NCBI Taxonomy" id="2804917"/>
    <lineage>
        <taxon>Bacteria</taxon>
        <taxon>Bacillati</taxon>
        <taxon>Actinomycetota</taxon>
        <taxon>Actinomycetes</taxon>
        <taxon>Mycobacteriales</taxon>
        <taxon>Corynebacteriaceae</taxon>
        <taxon>Corynebacterium</taxon>
    </lineage>
</organism>
<proteinExistence type="predicted"/>
<accession>A0AAU0Q0X7</accession>
<dbReference type="AlphaFoldDB" id="A0AAU0Q0X7"/>
<name>A0AAU0Q0X7_9CORY</name>
<sequence>MNFDYSQAADAAASTMDDTVNSGSKAGDLAGQIDANTIAGWVGDLSGLASNIIKLVGALIK</sequence>
<dbReference type="Proteomes" id="UP001174314">
    <property type="component" value="Chromosome"/>
</dbReference>
<dbReference type="RefSeq" id="WP_204087885.1">
    <property type="nucleotide sequence ID" value="NZ_CP137757.1"/>
</dbReference>
<evidence type="ECO:0000256" key="1">
    <source>
        <dbReference type="SAM" id="MobiDB-lite"/>
    </source>
</evidence>
<dbReference type="EMBL" id="CP137757">
    <property type="protein sequence ID" value="WPF25164.1"/>
    <property type="molecule type" value="Genomic_DNA"/>
</dbReference>
<reference evidence="2 3" key="1">
    <citation type="submission" date="2023-10" db="EMBL/GenBank/DDBJ databases">
        <title>complete genome sequence of Corynebacterium pseudokroppenstedtii P15-C1.</title>
        <authorList>
            <person name="Bruggemann H."/>
            <person name="Poehlein A."/>
        </authorList>
    </citation>
    <scope>NUCLEOTIDE SEQUENCE [LARGE SCALE GENOMIC DNA]</scope>
    <source>
        <strain evidence="2 3">P15_C1</strain>
    </source>
</reference>